<dbReference type="RefSeq" id="YP_005087430.1">
    <property type="nucleotide sequence ID" value="NC_016657.1"/>
</dbReference>
<dbReference type="KEGG" id="vg:11538029"/>
<dbReference type="GeneID" id="11538029"/>
<organism evidence="1 2">
    <name type="scientific">Cyanophage 9515-10a</name>
    <dbReference type="NCBI Taxonomy" id="444875"/>
    <lineage>
        <taxon>Viruses</taxon>
        <taxon>Duplodnaviria</taxon>
        <taxon>Heunggongvirae</taxon>
        <taxon>Uroviricota</taxon>
        <taxon>Caudoviricetes</taxon>
        <taxon>Autographivirales</taxon>
        <taxon>Sechaudvirinae</taxon>
        <taxon>Tangaroavirus</taxon>
        <taxon>Tangaroavirus tv951510a</taxon>
    </lineage>
</organism>
<dbReference type="Pfam" id="PF17212">
    <property type="entry name" value="Tube"/>
    <property type="match status" value="1"/>
</dbReference>
<dbReference type="InterPro" id="IPR033767">
    <property type="entry name" value="Tail_Gp11"/>
</dbReference>
<dbReference type="OrthoDB" id="9247at10239"/>
<keyword evidence="2" id="KW-1185">Reference proteome</keyword>
<reference evidence="1 2" key="1">
    <citation type="submission" date="2009-10" db="EMBL/GenBank/DDBJ databases">
        <title>The Genome Sequence of Cyanophage 9515-10a.</title>
        <authorList>
            <consortium name="The Broad Institute Genome Sequencing Platform"/>
            <person name="Henn M.R."/>
            <person name="Sullivan M.S."/>
            <person name="Osburne M.S."/>
            <person name="Levin J."/>
            <person name="Malboeuf C."/>
            <person name="Casali M."/>
            <person name="Russ C."/>
            <person name="Lennon N."/>
            <person name="Erlich R."/>
            <person name="Young S.K."/>
            <person name="Koehrsen M."/>
            <person name="Yandava C."/>
            <person name="Zeng Q."/>
            <person name="Alvarado L."/>
            <person name="Anderson S."/>
            <person name="Berlin A."/>
            <person name="Borenstein D."/>
            <person name="Chen Z."/>
            <person name="Engels R."/>
            <person name="Freedman E."/>
            <person name="Gellesch M."/>
            <person name="Goldberg J."/>
            <person name="Green L."/>
            <person name="Griggs A."/>
            <person name="Gujja S."/>
            <person name="Heiman D."/>
            <person name="Hepburn T."/>
            <person name="Howarth C."/>
            <person name="Jen D."/>
            <person name="Larson L."/>
            <person name="Lewis B."/>
            <person name="Mehta T."/>
            <person name="Park D."/>
            <person name="Pearson M."/>
            <person name="Roberts A."/>
            <person name="Ryan E."/>
            <person name="Saif S."/>
            <person name="Shea T."/>
            <person name="Shenoy N."/>
            <person name="Sisk P."/>
            <person name="Stolte C."/>
            <person name="Sykes S."/>
            <person name="Walk T."/>
            <person name="White J."/>
            <person name="Yu Q."/>
            <person name="Coleman M.L."/>
            <person name="Huang K.H."/>
            <person name="Weigele P.R."/>
            <person name="DeFrancesco A.S."/>
            <person name="Kern S.E."/>
            <person name="Thompson L.R."/>
            <person name="Fu R."/>
            <person name="Hombeck B."/>
            <person name="Chisholm S.W."/>
            <person name="Haas B."/>
            <person name="Nusbaum C."/>
            <person name="Galagan J."/>
            <person name="Birren B."/>
        </authorList>
    </citation>
    <scope>NUCLEOTIDE SEQUENCE [LARGE SCALE GENOMIC DNA]</scope>
    <source>
        <strain evidence="1">9515-10a</strain>
    </source>
</reference>
<name>E3SMG3_9CAUD</name>
<protein>
    <submittedName>
        <fullName evidence="1">Tail tube A</fullName>
    </submittedName>
</protein>
<accession>E3SMG3</accession>
<proteinExistence type="predicted"/>
<gene>
    <name evidence="1" type="ORF">CYOG_00037</name>
</gene>
<dbReference type="EMBL" id="GU071100">
    <property type="protein sequence ID" value="ADP00058.1"/>
    <property type="molecule type" value="Genomic_DNA"/>
</dbReference>
<evidence type="ECO:0000313" key="2">
    <source>
        <dbReference type="Proteomes" id="UP000006529"/>
    </source>
</evidence>
<dbReference type="Proteomes" id="UP000006529">
    <property type="component" value="Segment"/>
</dbReference>
<sequence length="214" mass="24449">MAVVSYGASTELDAVNSILMSVGESPVNTLTVQSPEVAIAQKTLQQVCREVLAEGWVFNTEKQYPITLDSNNHCIVPNNVLQIDLNQFKHLDDFHVVKRSDNGVVKLYDNYEHRFNFENTSEGKLYVDITWMQDFEDIPQVFKDYITTRATRIASNRMVNDPKTAELMATDETLARALAVEYDANQAEYNIFNDQEGRTNPAGTYRPYQVLQRR</sequence>
<evidence type="ECO:0000313" key="1">
    <source>
        <dbReference type="EMBL" id="ADP00058.1"/>
    </source>
</evidence>